<proteinExistence type="predicted"/>
<evidence type="ECO:0000256" key="1">
    <source>
        <dbReference type="SAM" id="MobiDB-lite"/>
    </source>
</evidence>
<evidence type="ECO:0000313" key="2">
    <source>
        <dbReference type="EMBL" id="TNN67937.1"/>
    </source>
</evidence>
<gene>
    <name evidence="2" type="ORF">EYF80_021906</name>
</gene>
<organism evidence="2 3">
    <name type="scientific">Liparis tanakae</name>
    <name type="common">Tanaka's snailfish</name>
    <dbReference type="NCBI Taxonomy" id="230148"/>
    <lineage>
        <taxon>Eukaryota</taxon>
        <taxon>Metazoa</taxon>
        <taxon>Chordata</taxon>
        <taxon>Craniata</taxon>
        <taxon>Vertebrata</taxon>
        <taxon>Euteleostomi</taxon>
        <taxon>Actinopterygii</taxon>
        <taxon>Neopterygii</taxon>
        <taxon>Teleostei</taxon>
        <taxon>Neoteleostei</taxon>
        <taxon>Acanthomorphata</taxon>
        <taxon>Eupercaria</taxon>
        <taxon>Perciformes</taxon>
        <taxon>Cottioidei</taxon>
        <taxon>Cottales</taxon>
        <taxon>Liparidae</taxon>
        <taxon>Liparis</taxon>
    </lineage>
</organism>
<comment type="caution">
    <text evidence="2">The sequence shown here is derived from an EMBL/GenBank/DDBJ whole genome shotgun (WGS) entry which is preliminary data.</text>
</comment>
<feature type="compositionally biased region" description="Polar residues" evidence="1">
    <location>
        <begin position="79"/>
        <end position="97"/>
    </location>
</feature>
<sequence length="115" mass="12174">MLLTFPPEMLAPPPPRSRSPVVCGDGLGAISGLGLASGLRGGGDEAVWDASWTDMGTGASRLDQASPDRGPTRTPKDPQGSTRTPTDPQRPTWNMKETSPMGLGRVRLLQPVIRL</sequence>
<dbReference type="AlphaFoldDB" id="A0A4Z2HQD7"/>
<evidence type="ECO:0000313" key="3">
    <source>
        <dbReference type="Proteomes" id="UP000314294"/>
    </source>
</evidence>
<feature type="region of interest" description="Disordered" evidence="1">
    <location>
        <begin position="38"/>
        <end position="103"/>
    </location>
</feature>
<keyword evidence="3" id="KW-1185">Reference proteome</keyword>
<accession>A0A4Z2HQD7</accession>
<name>A0A4Z2HQD7_9TELE</name>
<feature type="region of interest" description="Disordered" evidence="1">
    <location>
        <begin position="1"/>
        <end position="20"/>
    </location>
</feature>
<protein>
    <submittedName>
        <fullName evidence="2">Uncharacterized protein</fullName>
    </submittedName>
</protein>
<dbReference type="Proteomes" id="UP000314294">
    <property type="component" value="Unassembled WGS sequence"/>
</dbReference>
<reference evidence="2 3" key="1">
    <citation type="submission" date="2019-03" db="EMBL/GenBank/DDBJ databases">
        <title>First draft genome of Liparis tanakae, snailfish: a comprehensive survey of snailfish specific genes.</title>
        <authorList>
            <person name="Kim W."/>
            <person name="Song I."/>
            <person name="Jeong J.-H."/>
            <person name="Kim D."/>
            <person name="Kim S."/>
            <person name="Ryu S."/>
            <person name="Song J.Y."/>
            <person name="Lee S.K."/>
        </authorList>
    </citation>
    <scope>NUCLEOTIDE SEQUENCE [LARGE SCALE GENOMIC DNA]</scope>
    <source>
        <tissue evidence="2">Muscle</tissue>
    </source>
</reference>
<dbReference type="EMBL" id="SRLO01000197">
    <property type="protein sequence ID" value="TNN67937.1"/>
    <property type="molecule type" value="Genomic_DNA"/>
</dbReference>